<evidence type="ECO:0000313" key="13">
    <source>
        <dbReference type="Proteomes" id="UP000777265"/>
    </source>
</evidence>
<dbReference type="Pfam" id="PF05746">
    <property type="entry name" value="DALR_1"/>
    <property type="match status" value="1"/>
</dbReference>
<dbReference type="GO" id="GO:0005829">
    <property type="term" value="C:cytosol"/>
    <property type="evidence" value="ECO:0007669"/>
    <property type="project" value="TreeGrafter"/>
</dbReference>
<keyword evidence="6 10" id="KW-0067">ATP-binding</keyword>
<evidence type="ECO:0000256" key="6">
    <source>
        <dbReference type="ARBA" id="ARBA00022840"/>
    </source>
</evidence>
<sequence length="690" mass="77957">MRTLLLEIGVEEIPARFIEPAKEGLSRLLHESLSSSRIPFGTIETLSTPRRLTAFVHDVAERQEEMVTVKFGPPHNRAFDESGNPTKAAAGFARSQGVAVEELKKGRKDGIDFVVVEKTEGGAETAMILPGLLKDVVSRIPFQKRMRWGSESFEFARPIQWILVLYGREPIEIGIADVKSSNTTFGHRFLSNGPITINDPSEYVDTLRANSVIINETERMAIIEQGIAAIEKEVRGKAIRDMDLIREILYITEYPYPLKGGFDPAFLTIPKEVLVDVMKSHQRYIPVLDGNGALMPYFICFANTIPADDMVVVKGNEKVLRARLADAEFFFEEDKKTSLSDLYERLSTIVFHVKLGTLKDKTDRLTGICRYLCHVLGYNDTPKMEKAARIAKADLLTHMVGELPELQGVMGRIYAKDQGEDDEVALSIEEHYLPSSGSSALPVTDLGAIIAVADKIDSLVSFFSVGISPTGNLDPFALRRQTLGIIKIAIDRKLHIPLDELIRTAYAGGDKIAKRLSFEETKALVTDFIVARFKFSMIDEGRNQEFVESVLPLVSADIYDGYLRLMALESQKSVEDFQRLMIGFKRAYNITKQVADEHDVDTSLFREKEEQTLFEVYEGNKEMFFSTMDRRRYDEAIAILVSFKEGIDRYFDKVFVMDKDEGIKNNRLALLKKIRDMFLIYGDFSKIRIE</sequence>
<comment type="subunit">
    <text evidence="10">Tetramer of two alpha and two beta subunits.</text>
</comment>
<evidence type="ECO:0000256" key="4">
    <source>
        <dbReference type="ARBA" id="ARBA00022598"/>
    </source>
</evidence>
<dbReference type="GO" id="GO:0006426">
    <property type="term" value="P:glycyl-tRNA aminoacylation"/>
    <property type="evidence" value="ECO:0007669"/>
    <property type="project" value="UniProtKB-UniRule"/>
</dbReference>
<dbReference type="PRINTS" id="PR01045">
    <property type="entry name" value="TRNASYNTHGB"/>
</dbReference>
<evidence type="ECO:0000256" key="7">
    <source>
        <dbReference type="ARBA" id="ARBA00022917"/>
    </source>
</evidence>
<keyword evidence="8 10" id="KW-0030">Aminoacyl-tRNA synthetase</keyword>
<dbReference type="PROSITE" id="PS50861">
    <property type="entry name" value="AA_TRNA_LIGASE_II_GLYAB"/>
    <property type="match status" value="1"/>
</dbReference>
<dbReference type="InterPro" id="IPR006194">
    <property type="entry name" value="Gly-tRNA-synth_heterodimer"/>
</dbReference>
<comment type="catalytic activity">
    <reaction evidence="9 10">
        <text>tRNA(Gly) + glycine + ATP = glycyl-tRNA(Gly) + AMP + diphosphate</text>
        <dbReference type="Rhea" id="RHEA:16013"/>
        <dbReference type="Rhea" id="RHEA-COMP:9664"/>
        <dbReference type="Rhea" id="RHEA-COMP:9683"/>
        <dbReference type="ChEBI" id="CHEBI:30616"/>
        <dbReference type="ChEBI" id="CHEBI:33019"/>
        <dbReference type="ChEBI" id="CHEBI:57305"/>
        <dbReference type="ChEBI" id="CHEBI:78442"/>
        <dbReference type="ChEBI" id="CHEBI:78522"/>
        <dbReference type="ChEBI" id="CHEBI:456215"/>
        <dbReference type="EC" id="6.1.1.14"/>
    </reaction>
</comment>
<dbReference type="NCBIfam" id="TIGR00211">
    <property type="entry name" value="glyS"/>
    <property type="match status" value="1"/>
</dbReference>
<dbReference type="GO" id="GO:0004814">
    <property type="term" value="F:arginine-tRNA ligase activity"/>
    <property type="evidence" value="ECO:0007669"/>
    <property type="project" value="InterPro"/>
</dbReference>
<dbReference type="GO" id="GO:0006420">
    <property type="term" value="P:arginyl-tRNA aminoacylation"/>
    <property type="evidence" value="ECO:0007669"/>
    <property type="project" value="InterPro"/>
</dbReference>
<dbReference type="PANTHER" id="PTHR30075:SF2">
    <property type="entry name" value="GLYCINE--TRNA LIGASE, CHLOROPLASTIC_MITOCHONDRIAL 2"/>
    <property type="match status" value="1"/>
</dbReference>
<keyword evidence="4 10" id="KW-0436">Ligase</keyword>
<evidence type="ECO:0000256" key="5">
    <source>
        <dbReference type="ARBA" id="ARBA00022741"/>
    </source>
</evidence>
<dbReference type="HAMAP" id="MF_00255">
    <property type="entry name" value="Gly_tRNA_synth_beta"/>
    <property type="match status" value="1"/>
</dbReference>
<proteinExistence type="inferred from homology"/>
<reference evidence="12" key="1">
    <citation type="journal article" date="2020" name="Biotechnol. Biofuels">
        <title>New insights from the biogas microbiome by comprehensive genome-resolved metagenomics of nearly 1600 species originating from multiple anaerobic digesters.</title>
        <authorList>
            <person name="Campanaro S."/>
            <person name="Treu L."/>
            <person name="Rodriguez-R L.M."/>
            <person name="Kovalovszki A."/>
            <person name="Ziels R.M."/>
            <person name="Maus I."/>
            <person name="Zhu X."/>
            <person name="Kougias P.G."/>
            <person name="Basile A."/>
            <person name="Luo G."/>
            <person name="Schluter A."/>
            <person name="Konstantinidis K.T."/>
            <person name="Angelidaki I."/>
        </authorList>
    </citation>
    <scope>NUCLEOTIDE SEQUENCE</scope>
    <source>
        <strain evidence="12">AS06rmzACSIP_7</strain>
    </source>
</reference>
<evidence type="ECO:0000256" key="1">
    <source>
        <dbReference type="ARBA" id="ARBA00004496"/>
    </source>
</evidence>
<evidence type="ECO:0000256" key="8">
    <source>
        <dbReference type="ARBA" id="ARBA00023146"/>
    </source>
</evidence>
<organism evidence="12 13">
    <name type="scientific">Syntrophorhabdus aromaticivorans</name>
    <dbReference type="NCBI Taxonomy" id="328301"/>
    <lineage>
        <taxon>Bacteria</taxon>
        <taxon>Pseudomonadati</taxon>
        <taxon>Thermodesulfobacteriota</taxon>
        <taxon>Syntrophorhabdia</taxon>
        <taxon>Syntrophorhabdales</taxon>
        <taxon>Syntrophorhabdaceae</taxon>
        <taxon>Syntrophorhabdus</taxon>
    </lineage>
</organism>
<evidence type="ECO:0000259" key="11">
    <source>
        <dbReference type="Pfam" id="PF05746"/>
    </source>
</evidence>
<reference evidence="12" key="2">
    <citation type="submission" date="2020-01" db="EMBL/GenBank/DDBJ databases">
        <authorList>
            <person name="Campanaro S."/>
        </authorList>
    </citation>
    <scope>NUCLEOTIDE SEQUENCE</scope>
    <source>
        <strain evidence="12">AS06rmzACSIP_7</strain>
    </source>
</reference>
<dbReference type="InterPro" id="IPR008909">
    <property type="entry name" value="DALR_anticod-bd"/>
</dbReference>
<comment type="subcellular location">
    <subcellularLocation>
        <location evidence="1 10">Cytoplasm</location>
    </subcellularLocation>
</comment>
<dbReference type="PANTHER" id="PTHR30075">
    <property type="entry name" value="GLYCYL-TRNA SYNTHETASE"/>
    <property type="match status" value="1"/>
</dbReference>
<evidence type="ECO:0000256" key="10">
    <source>
        <dbReference type="HAMAP-Rule" id="MF_00255"/>
    </source>
</evidence>
<evidence type="ECO:0000256" key="3">
    <source>
        <dbReference type="ARBA" id="ARBA00022490"/>
    </source>
</evidence>
<comment type="caution">
    <text evidence="12">The sequence shown here is derived from an EMBL/GenBank/DDBJ whole genome shotgun (WGS) entry which is preliminary data.</text>
</comment>
<evidence type="ECO:0000256" key="9">
    <source>
        <dbReference type="ARBA" id="ARBA00047937"/>
    </source>
</evidence>
<evidence type="ECO:0000256" key="2">
    <source>
        <dbReference type="ARBA" id="ARBA00008226"/>
    </source>
</evidence>
<dbReference type="InterPro" id="IPR015944">
    <property type="entry name" value="Gly-tRNA-synth_bsu"/>
</dbReference>
<evidence type="ECO:0000313" key="12">
    <source>
        <dbReference type="EMBL" id="NLW36224.1"/>
    </source>
</evidence>
<dbReference type="EC" id="6.1.1.14" evidence="10"/>
<accession>A0A971M5L4</accession>
<keyword evidence="5 10" id="KW-0547">Nucleotide-binding</keyword>
<keyword evidence="3 10" id="KW-0963">Cytoplasm</keyword>
<dbReference type="GO" id="GO:0005524">
    <property type="term" value="F:ATP binding"/>
    <property type="evidence" value="ECO:0007669"/>
    <property type="project" value="UniProtKB-UniRule"/>
</dbReference>
<dbReference type="EMBL" id="JAAYEE010000223">
    <property type="protein sequence ID" value="NLW36224.1"/>
    <property type="molecule type" value="Genomic_DNA"/>
</dbReference>
<dbReference type="AlphaFoldDB" id="A0A971M5L4"/>
<dbReference type="Proteomes" id="UP000777265">
    <property type="component" value="Unassembled WGS sequence"/>
</dbReference>
<dbReference type="GO" id="GO:0004820">
    <property type="term" value="F:glycine-tRNA ligase activity"/>
    <property type="evidence" value="ECO:0007669"/>
    <property type="project" value="UniProtKB-UniRule"/>
</dbReference>
<feature type="domain" description="DALR anticodon binding" evidence="11">
    <location>
        <begin position="584"/>
        <end position="676"/>
    </location>
</feature>
<comment type="similarity">
    <text evidence="2 10">Belongs to the class-II aminoacyl-tRNA synthetase family.</text>
</comment>
<dbReference type="SUPFAM" id="SSF109604">
    <property type="entry name" value="HD-domain/PDEase-like"/>
    <property type="match status" value="1"/>
</dbReference>
<keyword evidence="7 10" id="KW-0648">Protein biosynthesis</keyword>
<name>A0A971M5L4_9BACT</name>
<dbReference type="Pfam" id="PF02092">
    <property type="entry name" value="tRNA_synt_2f"/>
    <property type="match status" value="1"/>
</dbReference>
<protein>
    <recommendedName>
        <fullName evidence="10">Glycine--tRNA ligase beta subunit</fullName>
        <ecNumber evidence="10">6.1.1.14</ecNumber>
    </recommendedName>
    <alternativeName>
        <fullName evidence="10">Glycyl-tRNA synthetase beta subunit</fullName>
        <shortName evidence="10">GlyRS</shortName>
    </alternativeName>
</protein>
<gene>
    <name evidence="10" type="primary">glyS</name>
    <name evidence="12" type="ORF">GXY80_12225</name>
</gene>